<comment type="caution">
    <text evidence="1">The sequence shown here is derived from an EMBL/GenBank/DDBJ whole genome shotgun (WGS) entry which is preliminary data.</text>
</comment>
<dbReference type="Pfam" id="PF14269">
    <property type="entry name" value="Arylsulfotran_2"/>
    <property type="match status" value="1"/>
</dbReference>
<keyword evidence="2" id="KW-1185">Reference proteome</keyword>
<dbReference type="InterPro" id="IPR053143">
    <property type="entry name" value="Arylsulfate_ST"/>
</dbReference>
<gene>
    <name evidence="1" type="ORF">K431DRAFT_289338</name>
</gene>
<protein>
    <submittedName>
        <fullName evidence="1">Uncharacterized protein</fullName>
    </submittedName>
</protein>
<dbReference type="Proteomes" id="UP000799441">
    <property type="component" value="Unassembled WGS sequence"/>
</dbReference>
<dbReference type="PANTHER" id="PTHR35340:SF6">
    <property type="entry name" value="ASST-DOMAIN-CONTAINING PROTEIN"/>
    <property type="match status" value="1"/>
</dbReference>
<name>A0A9P4Q1A3_9PEZI</name>
<dbReference type="InterPro" id="IPR039535">
    <property type="entry name" value="ASST-like"/>
</dbReference>
<sequence length="320" mass="35807">MFFEIDVETKEVLFEWRALDWLSLDESRMGWDAGGKADQHAPWDWFHINSVQLVGDNYLVNARHHWAMYLIDGKDGHIIWKFDGVNGGDFGSIPSGAEFRWQHHARAHNVSEQGMAISLFNNKVAGEENKHTQTEGLMFYLPLPANPAHPPTLLRRLTDPSEPLFAGTQGSYTANLGNGNQFMGYGSLPIAREYGPASEGNDLRWQAQFGAVKSVQSYRVFKDTWHATPALWDPNLAVEKARSDSWSEHGKVHCYVSWNGATEVEDWAVYAGQSDTGLQKVGVAKKMGFETKFELDGYKCVQVEAIQGGKAIRKSNVACV</sequence>
<evidence type="ECO:0000313" key="2">
    <source>
        <dbReference type="Proteomes" id="UP000799441"/>
    </source>
</evidence>
<dbReference type="OrthoDB" id="5427350at2759"/>
<dbReference type="EMBL" id="MU003871">
    <property type="protein sequence ID" value="KAF2716516.1"/>
    <property type="molecule type" value="Genomic_DNA"/>
</dbReference>
<dbReference type="AlphaFoldDB" id="A0A9P4Q1A3"/>
<proteinExistence type="predicted"/>
<dbReference type="PANTHER" id="PTHR35340">
    <property type="entry name" value="PQQ ENZYME REPEAT PROTEIN-RELATED"/>
    <property type="match status" value="1"/>
</dbReference>
<organism evidence="1 2">
    <name type="scientific">Polychaeton citri CBS 116435</name>
    <dbReference type="NCBI Taxonomy" id="1314669"/>
    <lineage>
        <taxon>Eukaryota</taxon>
        <taxon>Fungi</taxon>
        <taxon>Dikarya</taxon>
        <taxon>Ascomycota</taxon>
        <taxon>Pezizomycotina</taxon>
        <taxon>Dothideomycetes</taxon>
        <taxon>Dothideomycetidae</taxon>
        <taxon>Capnodiales</taxon>
        <taxon>Capnodiaceae</taxon>
        <taxon>Polychaeton</taxon>
    </lineage>
</organism>
<reference evidence="1" key="1">
    <citation type="journal article" date="2020" name="Stud. Mycol.">
        <title>101 Dothideomycetes genomes: a test case for predicting lifestyles and emergence of pathogens.</title>
        <authorList>
            <person name="Haridas S."/>
            <person name="Albert R."/>
            <person name="Binder M."/>
            <person name="Bloem J."/>
            <person name="Labutti K."/>
            <person name="Salamov A."/>
            <person name="Andreopoulos B."/>
            <person name="Baker S."/>
            <person name="Barry K."/>
            <person name="Bills G."/>
            <person name="Bluhm B."/>
            <person name="Cannon C."/>
            <person name="Castanera R."/>
            <person name="Culley D."/>
            <person name="Daum C."/>
            <person name="Ezra D."/>
            <person name="Gonzalez J."/>
            <person name="Henrissat B."/>
            <person name="Kuo A."/>
            <person name="Liang C."/>
            <person name="Lipzen A."/>
            <person name="Lutzoni F."/>
            <person name="Magnuson J."/>
            <person name="Mondo S."/>
            <person name="Nolan M."/>
            <person name="Ohm R."/>
            <person name="Pangilinan J."/>
            <person name="Park H.-J."/>
            <person name="Ramirez L."/>
            <person name="Alfaro M."/>
            <person name="Sun H."/>
            <person name="Tritt A."/>
            <person name="Yoshinaga Y."/>
            <person name="Zwiers L.-H."/>
            <person name="Turgeon B."/>
            <person name="Goodwin S."/>
            <person name="Spatafora J."/>
            <person name="Crous P."/>
            <person name="Grigoriev I."/>
        </authorList>
    </citation>
    <scope>NUCLEOTIDE SEQUENCE</scope>
    <source>
        <strain evidence="1">CBS 116435</strain>
    </source>
</reference>
<feature type="non-terminal residue" evidence="1">
    <location>
        <position position="320"/>
    </location>
</feature>
<evidence type="ECO:0000313" key="1">
    <source>
        <dbReference type="EMBL" id="KAF2716516.1"/>
    </source>
</evidence>
<accession>A0A9P4Q1A3</accession>